<dbReference type="EMBL" id="LECT01000007">
    <property type="protein sequence ID" value="KLU07258.1"/>
    <property type="molecule type" value="Genomic_DNA"/>
</dbReference>
<proteinExistence type="predicted"/>
<feature type="region of interest" description="Disordered" evidence="2">
    <location>
        <begin position="55"/>
        <end position="75"/>
    </location>
</feature>
<keyword evidence="4" id="KW-1185">Reference proteome</keyword>
<feature type="coiled-coil region" evidence="1">
    <location>
        <begin position="248"/>
        <end position="293"/>
    </location>
</feature>
<organism evidence="3 4">
    <name type="scientific">Rhodopirellula islandica</name>
    <dbReference type="NCBI Taxonomy" id="595434"/>
    <lineage>
        <taxon>Bacteria</taxon>
        <taxon>Pseudomonadati</taxon>
        <taxon>Planctomycetota</taxon>
        <taxon>Planctomycetia</taxon>
        <taxon>Pirellulales</taxon>
        <taxon>Pirellulaceae</taxon>
        <taxon>Rhodopirellula</taxon>
    </lineage>
</organism>
<dbReference type="AlphaFoldDB" id="A0A0J1BLE3"/>
<dbReference type="PATRIC" id="fig|595434.4.peg.1019"/>
<protein>
    <submittedName>
        <fullName evidence="3">Merozoite surface protein 3b</fullName>
    </submittedName>
</protein>
<dbReference type="STRING" id="595434.RISK_001059"/>
<keyword evidence="1" id="KW-0175">Coiled coil</keyword>
<comment type="caution">
    <text evidence="3">The sequence shown here is derived from an EMBL/GenBank/DDBJ whole genome shotgun (WGS) entry which is preliminary data.</text>
</comment>
<evidence type="ECO:0000313" key="4">
    <source>
        <dbReference type="Proteomes" id="UP000036367"/>
    </source>
</evidence>
<accession>A0A0J1BLE3</accession>
<keyword evidence="3" id="KW-0477">Merozoite</keyword>
<dbReference type="Proteomes" id="UP000036367">
    <property type="component" value="Unassembled WGS sequence"/>
</dbReference>
<gene>
    <name evidence="3" type="ORF">RISK_001059</name>
</gene>
<sequence length="459" mass="51645">MRPDGWQKSAKLGNGTILRRNILPWMRPPENEFPIHVSIFTHEFLVMSQQAKASAPAESAQQTTPAAPATQRDTQSMRQYLDSALDTLKKFGAAENTAPQELLSLLEGVRHLDEAKVLAIADVIKHMSSFNALVRDNIESVQIGNRYMDITQMFDSVREDSKRLISQLDDGKISGTEKVSNWWMKLRRGTPSDRFEKIAEVYGEVAKDTKDALHIEEQIMDAYIDFRFALKEAEVLARELLDTHAPILEAAKDALATAQEALDNYAGEDQGGKSQLELRRDEARHKFEEEDKTYQLLKDIAENLEVGYDVGETLITKLKQTHDVKERVFRRAVTFFTTNEHVFTILGTVYTSQHGLHEVTQATEAMKEGVNKGLEDIAGLGRELERAALKAGYGSTIDPESVQKLVDAISGFQIESLQMIAELRKESEESTKAIRQSVEEGKKKYQQTLGRYARGDSLV</sequence>
<evidence type="ECO:0000256" key="1">
    <source>
        <dbReference type="SAM" id="Coils"/>
    </source>
</evidence>
<name>A0A0J1BLE3_RHOIS</name>
<reference evidence="3" key="1">
    <citation type="submission" date="2015-05" db="EMBL/GenBank/DDBJ databases">
        <title>Permanent draft genome of Rhodopirellula islandicus K833.</title>
        <authorList>
            <person name="Kizina J."/>
            <person name="Richter M."/>
            <person name="Glockner F.O."/>
            <person name="Harder J."/>
        </authorList>
    </citation>
    <scope>NUCLEOTIDE SEQUENCE [LARGE SCALE GENOMIC DNA]</scope>
    <source>
        <strain evidence="3">K833</strain>
    </source>
</reference>
<evidence type="ECO:0000313" key="3">
    <source>
        <dbReference type="EMBL" id="KLU07258.1"/>
    </source>
</evidence>
<feature type="compositionally biased region" description="Low complexity" evidence="2">
    <location>
        <begin position="55"/>
        <end position="71"/>
    </location>
</feature>
<evidence type="ECO:0000256" key="2">
    <source>
        <dbReference type="SAM" id="MobiDB-lite"/>
    </source>
</evidence>